<organism evidence="1 2">
    <name type="scientific">Mycobacteroides abscessus</name>
    <dbReference type="NCBI Taxonomy" id="36809"/>
    <lineage>
        <taxon>Bacteria</taxon>
        <taxon>Bacillati</taxon>
        <taxon>Actinomycetota</taxon>
        <taxon>Actinomycetes</taxon>
        <taxon>Mycobacteriales</taxon>
        <taxon>Mycobacteriaceae</taxon>
        <taxon>Mycobacteroides</taxon>
    </lineage>
</organism>
<dbReference type="EMBL" id="CSWP01000009">
    <property type="protein sequence ID" value="CPV65864.1"/>
    <property type="molecule type" value="Genomic_DNA"/>
</dbReference>
<proteinExistence type="predicted"/>
<reference evidence="1 2" key="1">
    <citation type="submission" date="2015-03" db="EMBL/GenBank/DDBJ databases">
        <authorList>
            <person name="Murphy D."/>
        </authorList>
    </citation>
    <scope>NUCLEOTIDE SEQUENCE [LARGE SCALE GENOMIC DNA]</scope>
    <source>
        <strain evidence="1 2">PAP088</strain>
    </source>
</reference>
<evidence type="ECO:0000313" key="2">
    <source>
        <dbReference type="Proteomes" id="UP000045782"/>
    </source>
</evidence>
<evidence type="ECO:0000313" key="1">
    <source>
        <dbReference type="EMBL" id="CPV65864.1"/>
    </source>
</evidence>
<dbReference type="PATRIC" id="fig|36809.5.peg.498"/>
<protein>
    <submittedName>
        <fullName evidence="1">Uncharacterized protein</fullName>
    </submittedName>
</protein>
<dbReference type="Proteomes" id="UP000045782">
    <property type="component" value="Unassembled WGS sequence"/>
</dbReference>
<sequence>MRMRPVRGYRRRRQRGAAALVLVAAVAVVAALGCLTGAPRSWSTAGPGGTAHVARGPVSEMALPFLRAAADPVGADLHAPCPHAQLSATTRAGGNMPLMGAVPMVLGALAAADAEAGALVRGPPPRARVAAAGGPMSLHQLCVIRR</sequence>
<dbReference type="PROSITE" id="PS51257">
    <property type="entry name" value="PROKAR_LIPOPROTEIN"/>
    <property type="match status" value="1"/>
</dbReference>
<name>A0A0U0ZTM5_9MYCO</name>
<accession>A0A0U0ZTM5</accession>
<dbReference type="AlphaFoldDB" id="A0A0U0ZTM5"/>
<gene>
    <name evidence="1" type="ORF">ERS075579_03892</name>
</gene>
<dbReference type="GeneID" id="93377406"/>
<dbReference type="RefSeq" id="WP_005125351.1">
    <property type="nucleotide sequence ID" value="NZ_CP014951.1"/>
</dbReference>